<name>A0A2P2LP11_RHIMU</name>
<sequence>MAVHQLGKTTGNTKKLETYAAQESRRINFLLVKQHIQYENSLFYTLLICLKEWSSKNNFLRSENITHPHTMPFSLPHRLERSNSIQLFSFLQLKSITQKNMG</sequence>
<accession>A0A2P2LP11</accession>
<dbReference type="EMBL" id="GGEC01039206">
    <property type="protein sequence ID" value="MBX19690.1"/>
    <property type="molecule type" value="Transcribed_RNA"/>
</dbReference>
<reference evidence="1" key="1">
    <citation type="submission" date="2018-02" db="EMBL/GenBank/DDBJ databases">
        <title>Rhizophora mucronata_Transcriptome.</title>
        <authorList>
            <person name="Meera S.P."/>
            <person name="Sreeshan A."/>
            <person name="Augustine A."/>
        </authorList>
    </citation>
    <scope>NUCLEOTIDE SEQUENCE</scope>
    <source>
        <tissue evidence="1">Leaf</tissue>
    </source>
</reference>
<protein>
    <submittedName>
        <fullName evidence="1">Uncharacterized protein</fullName>
    </submittedName>
</protein>
<organism evidence="1">
    <name type="scientific">Rhizophora mucronata</name>
    <name type="common">Asiatic mangrove</name>
    <dbReference type="NCBI Taxonomy" id="61149"/>
    <lineage>
        <taxon>Eukaryota</taxon>
        <taxon>Viridiplantae</taxon>
        <taxon>Streptophyta</taxon>
        <taxon>Embryophyta</taxon>
        <taxon>Tracheophyta</taxon>
        <taxon>Spermatophyta</taxon>
        <taxon>Magnoliopsida</taxon>
        <taxon>eudicotyledons</taxon>
        <taxon>Gunneridae</taxon>
        <taxon>Pentapetalae</taxon>
        <taxon>rosids</taxon>
        <taxon>fabids</taxon>
        <taxon>Malpighiales</taxon>
        <taxon>Rhizophoraceae</taxon>
        <taxon>Rhizophora</taxon>
    </lineage>
</organism>
<evidence type="ECO:0000313" key="1">
    <source>
        <dbReference type="EMBL" id="MBX19690.1"/>
    </source>
</evidence>
<proteinExistence type="predicted"/>
<dbReference type="AlphaFoldDB" id="A0A2P2LP11"/>